<keyword evidence="1" id="KW-0472">Membrane</keyword>
<dbReference type="Pfam" id="PF11797">
    <property type="entry name" value="WxLIP_HBD"/>
    <property type="match status" value="1"/>
</dbReference>
<evidence type="ECO:0000313" key="5">
    <source>
        <dbReference type="EMBL" id="WYJ85020.1"/>
    </source>
</evidence>
<keyword evidence="2" id="KW-0732">Signal</keyword>
<feature type="chain" id="PRO_5046606735" description="DUF3324 domain-containing protein" evidence="2">
    <location>
        <begin position="33"/>
        <end position="358"/>
    </location>
</feature>
<dbReference type="Pfam" id="PF06030">
    <property type="entry name" value="WxLIP_PGBD"/>
    <property type="match status" value="1"/>
</dbReference>
<feature type="domain" description="WxL Interacting Protein host binding" evidence="4">
    <location>
        <begin position="171"/>
        <end position="308"/>
    </location>
</feature>
<protein>
    <recommendedName>
        <fullName evidence="7">DUF3324 domain-containing protein</fullName>
    </recommendedName>
</protein>
<feature type="domain" description="WxL Interacting Protein peptidoglycan binding" evidence="3">
    <location>
        <begin position="42"/>
        <end position="161"/>
    </location>
</feature>
<dbReference type="InterPro" id="IPR021759">
    <property type="entry name" value="WxLIP_HBD"/>
</dbReference>
<dbReference type="RefSeq" id="WP_086444695.1">
    <property type="nucleotide sequence ID" value="NZ_CP147248.1"/>
</dbReference>
<gene>
    <name evidence="5" type="ORF">A5866_000078</name>
</gene>
<evidence type="ECO:0000313" key="6">
    <source>
        <dbReference type="Proteomes" id="UP000195080"/>
    </source>
</evidence>
<reference evidence="6" key="1">
    <citation type="submission" date="2017-05" db="EMBL/GenBank/DDBJ databases">
        <title>The Genome Sequence of EEnterococcus faecalis 9F2_4866.</title>
        <authorList>
            <consortium name="The Broad Institute Genomics Platform"/>
            <consortium name="The Broad Institute Genomic Center for Infectious Diseases"/>
            <person name="Earl A."/>
            <person name="Manson A."/>
            <person name="Schwartman J."/>
            <person name="Gilmore M."/>
            <person name="Abouelleil A."/>
            <person name="Cao P."/>
            <person name="Chapman S."/>
            <person name="Cusick C."/>
            <person name="Shea T."/>
            <person name="Young S."/>
            <person name="Neafsey D."/>
            <person name="Nusbaum C."/>
            <person name="Birren B."/>
        </authorList>
    </citation>
    <scope>NUCLEOTIDE SEQUENCE [LARGE SCALE GENOMIC DNA]</scope>
    <source>
        <strain evidence="6">12C11_DIV0727</strain>
    </source>
</reference>
<proteinExistence type="predicted"/>
<evidence type="ECO:0008006" key="7">
    <source>
        <dbReference type="Google" id="ProtNLM"/>
    </source>
</evidence>
<reference evidence="5 6" key="2">
    <citation type="submission" date="2024-03" db="EMBL/GenBank/DDBJ databases">
        <title>The Genome Sequence of Enterococcus sp. DIV0727d.</title>
        <authorList>
            <consortium name="The Broad Institute Genomics Platform"/>
            <consortium name="The Broad Institute Microbial Omics Core"/>
            <consortium name="The Broad Institute Genomic Center for Infectious Diseases"/>
            <person name="Earl A."/>
            <person name="Manson A."/>
            <person name="Gilmore M."/>
            <person name="Schwartman J."/>
            <person name="Shea T."/>
            <person name="Abouelleil A."/>
            <person name="Cao P."/>
            <person name="Chapman S."/>
            <person name="Cusick C."/>
            <person name="Young S."/>
            <person name="Neafsey D."/>
            <person name="Nusbaum C."/>
            <person name="Birren B."/>
        </authorList>
    </citation>
    <scope>NUCLEOTIDE SEQUENCE [LARGE SCALE GENOMIC DNA]</scope>
    <source>
        <strain evidence="5 6">12C11_DIV0727</strain>
    </source>
</reference>
<accession>A0ABZ2T154</accession>
<feature type="transmembrane region" description="Helical" evidence="1">
    <location>
        <begin position="322"/>
        <end position="342"/>
    </location>
</feature>
<keyword evidence="1" id="KW-1133">Transmembrane helix</keyword>
<keyword evidence="6" id="KW-1185">Reference proteome</keyword>
<feature type="signal peptide" evidence="2">
    <location>
        <begin position="1"/>
        <end position="32"/>
    </location>
</feature>
<evidence type="ECO:0000259" key="3">
    <source>
        <dbReference type="Pfam" id="PF06030"/>
    </source>
</evidence>
<dbReference type="InterPro" id="IPR010317">
    <property type="entry name" value="WxLIP_PGBD"/>
</dbReference>
<dbReference type="EMBL" id="CP147248">
    <property type="protein sequence ID" value="WYJ85020.1"/>
    <property type="molecule type" value="Genomic_DNA"/>
</dbReference>
<evidence type="ECO:0000256" key="2">
    <source>
        <dbReference type="SAM" id="SignalP"/>
    </source>
</evidence>
<organism evidence="5 6">
    <name type="scientific">Candidatus Enterococcus lemimoniae</name>
    <dbReference type="NCBI Taxonomy" id="1834167"/>
    <lineage>
        <taxon>Bacteria</taxon>
        <taxon>Bacillati</taxon>
        <taxon>Bacillota</taxon>
        <taxon>Bacilli</taxon>
        <taxon>Lactobacillales</taxon>
        <taxon>Enterococcaceae</taxon>
        <taxon>Enterococcus</taxon>
    </lineage>
</organism>
<sequence>MNRCSRSITIKLFWLFGLIFLFGLLQTLNASAQDKNNETNSFYVQAVIPENQVDINKSYFDLKMQPEEEQELQVKLVNPEAEPITVSVNAINASTTEEGMIDYTVKGIKDKTLNYPFESLIKVLKTTISLQPYETKIARFHLKMPKEQYDGVIVGGLRFTKNLPENEVKNKEVTIQQRFHYVVGVVLNETETTIVSDYEMDAVKVAKSKQGKKMSVIHSIRNKNAAISKEIELKMIIRKKGDKAPLIELEKEHLEMAPNSVMDFPVLIKRQLQSGKYTSHTQILQDGKKWIFENEFNITKDQAKLVNKEIEDNKVKNKVPSWLIVVVIILTVLVLIQFYILWLKRSLNVKHLDDENKI</sequence>
<evidence type="ECO:0000259" key="4">
    <source>
        <dbReference type="Pfam" id="PF11797"/>
    </source>
</evidence>
<name>A0ABZ2T154_9ENTE</name>
<keyword evidence="1" id="KW-0812">Transmembrane</keyword>
<dbReference type="Proteomes" id="UP000195080">
    <property type="component" value="Chromosome"/>
</dbReference>
<evidence type="ECO:0000256" key="1">
    <source>
        <dbReference type="SAM" id="Phobius"/>
    </source>
</evidence>